<accession>A0A5K1JVW7</accession>
<protein>
    <submittedName>
        <fullName evidence="2">N/A</fullName>
    </submittedName>
</protein>
<dbReference type="AlphaFoldDB" id="A0A5K1JVW7"/>
<dbReference type="PANTHER" id="PTHR33050">
    <property type="entry name" value="REVERSE TRANSCRIPTASE DOMAIN-CONTAINING PROTEIN"/>
    <property type="match status" value="1"/>
</dbReference>
<dbReference type="InterPro" id="IPR052055">
    <property type="entry name" value="Hepadnavirus_pol/RT"/>
</dbReference>
<feature type="region of interest" description="Disordered" evidence="1">
    <location>
        <begin position="1"/>
        <end position="45"/>
    </location>
</feature>
<dbReference type="PANTHER" id="PTHR33050:SF7">
    <property type="entry name" value="RIBONUCLEASE H"/>
    <property type="match status" value="1"/>
</dbReference>
<name>A0A5K1JVW7_9APHY</name>
<dbReference type="InterPro" id="IPR043502">
    <property type="entry name" value="DNA/RNA_pol_sf"/>
</dbReference>
<evidence type="ECO:0000256" key="1">
    <source>
        <dbReference type="SAM" id="MobiDB-lite"/>
    </source>
</evidence>
<dbReference type="SUPFAM" id="SSF56672">
    <property type="entry name" value="DNA/RNA polymerases"/>
    <property type="match status" value="1"/>
</dbReference>
<dbReference type="EMBL" id="LR724622">
    <property type="protein sequence ID" value="VWO95230.1"/>
    <property type="molecule type" value="Genomic_DNA"/>
</dbReference>
<organism evidence="2">
    <name type="scientific">Ganoderma boninense</name>
    <dbReference type="NCBI Taxonomy" id="34458"/>
    <lineage>
        <taxon>Eukaryota</taxon>
        <taxon>Fungi</taxon>
        <taxon>Dikarya</taxon>
        <taxon>Basidiomycota</taxon>
        <taxon>Agaricomycotina</taxon>
        <taxon>Agaricomycetes</taxon>
        <taxon>Polyporales</taxon>
        <taxon>Polyporaceae</taxon>
        <taxon>Ganoderma</taxon>
    </lineage>
</organism>
<proteinExistence type="predicted"/>
<gene>
    <name evidence="2" type="primary">I1RX94</name>
</gene>
<reference evidence="2" key="1">
    <citation type="submission" date="2019-10" db="EMBL/GenBank/DDBJ databases">
        <authorList>
            <person name="Nor Muhammad N."/>
        </authorList>
    </citation>
    <scope>NUCLEOTIDE SEQUENCE</scope>
</reference>
<evidence type="ECO:0000313" key="2">
    <source>
        <dbReference type="EMBL" id="VWO95230.1"/>
    </source>
</evidence>
<feature type="compositionally biased region" description="Low complexity" evidence="1">
    <location>
        <begin position="13"/>
        <end position="38"/>
    </location>
</feature>
<feature type="region of interest" description="Disordered" evidence="1">
    <location>
        <begin position="91"/>
        <end position="120"/>
    </location>
</feature>
<sequence>MSSGNGAPENAGPGSSPEGGSHSHPPSRPRSQTQRSQSAVQSRTELLHRILEEALAGKITDDELVDRLRNLQATPEESTDILDELAQRRLQNQQGARPQGGGDRPEGTEGTQDNAPESVRNRISWELLKEKLDALRTDKFGDSDAFDLLASLRDDEDDGAIPKAVLDVAPYLADVGGPSESDEHITKTLEIRRVLSREKVADKVITHLQLANLPDPLPRSIWRDIVADKFVHFEKIFAAIDSAFDHDDEPKDFHGGYVLVKRDQFCARKPVETEGDWVRVFEAWATAVKLVYRHRAAELDAYKRIILNVFRARRSEPLIAIHIDRDVREDYAKSPFHLDDRTRSDIPLFTHLTSPYASSSRASKAPLASRLSNPSAKRSFLAVHPNQPFVESVLWGLEHGFWPLDEGDWDADEELMNNYSMDEPDLDALRAFRDREVNTRRWSSPIDPQLAPCMKTSPMFVVWQHDKARVVTDHAASGLNDGIPRPEAKVRYDAMQDFGQALHDAHRRYPGRHITLYKSDVSKAFLNLPAHPVWQLRQVVAVDGNYHIVRRLVFGSRASPRIWCSVSALLCWIASVRYRIRGLCVYMDDFYGWDFGDSDYLLFFHGCPYDDEKQLDGQQLKIIGFWVDVISLSITMPPHAVDDAIAAINTFIVTPNRKPHLREWQRLAGHLNWILNAIPLGRPALSSLYRKISGKTKPNASVFLNREVISDLSWFRDLLPSALGVRFVDQGRWDPEEADCEVWSDAALTGGMAFVYGHEAFVYKIEHPDPANEPDILFFEMFALTSALAHLADLPSPPRRILFRTDSLNSVDIHDRFRATESQHNAPLLATASITIPTGIDFRVIHVPGEQNPRADMLSRLLLEDYARQYPEDRISFFSPPRELLPLRWQNTF</sequence>